<dbReference type="AlphaFoldDB" id="A0A8S4N2E7"/>
<keyword evidence="3 9" id="KW-0808">Transferase</keyword>
<keyword evidence="11" id="KW-1185">Reference proteome</keyword>
<reference evidence="10" key="1">
    <citation type="submission" date="2022-03" db="EMBL/GenBank/DDBJ databases">
        <authorList>
            <person name="Martin C."/>
        </authorList>
    </citation>
    <scope>NUCLEOTIDE SEQUENCE</scope>
</reference>
<keyword evidence="8 9" id="KW-0325">Glycoprotein</keyword>
<comment type="subcellular location">
    <subcellularLocation>
        <location evidence="1 9">Golgi apparatus membrane</location>
        <topology evidence="1 9">Single-pass type II membrane protein</topology>
    </subcellularLocation>
</comment>
<proteinExistence type="inferred from homology"/>
<dbReference type="Proteomes" id="UP000749559">
    <property type="component" value="Unassembled WGS sequence"/>
</dbReference>
<dbReference type="InterPro" id="IPR027417">
    <property type="entry name" value="P-loop_NTPase"/>
</dbReference>
<organism evidence="10 11">
    <name type="scientific">Owenia fusiformis</name>
    <name type="common">Polychaete worm</name>
    <dbReference type="NCBI Taxonomy" id="6347"/>
    <lineage>
        <taxon>Eukaryota</taxon>
        <taxon>Metazoa</taxon>
        <taxon>Spiralia</taxon>
        <taxon>Lophotrochozoa</taxon>
        <taxon>Annelida</taxon>
        <taxon>Polychaeta</taxon>
        <taxon>Sedentaria</taxon>
        <taxon>Canalipalpata</taxon>
        <taxon>Sabellida</taxon>
        <taxon>Oweniida</taxon>
        <taxon>Oweniidae</taxon>
        <taxon>Owenia</taxon>
    </lineage>
</organism>
<comment type="similarity">
    <text evidence="2 9">Belongs to the sulfotransferase 2 family.</text>
</comment>
<dbReference type="EC" id="2.8.2.-" evidence="9"/>
<dbReference type="InterPro" id="IPR018011">
    <property type="entry name" value="Carb_sulfotrans_8-10"/>
</dbReference>
<dbReference type="InterPro" id="IPR005331">
    <property type="entry name" value="Sulfotransferase"/>
</dbReference>
<keyword evidence="9" id="KW-0119">Carbohydrate metabolism</keyword>
<evidence type="ECO:0000256" key="5">
    <source>
        <dbReference type="ARBA" id="ARBA00022989"/>
    </source>
</evidence>
<evidence type="ECO:0000256" key="9">
    <source>
        <dbReference type="RuleBase" id="RU364020"/>
    </source>
</evidence>
<dbReference type="PANTHER" id="PTHR12137:SF54">
    <property type="entry name" value="CARBOHYDRATE SULFOTRANSFERASE"/>
    <property type="match status" value="1"/>
</dbReference>
<keyword evidence="7 9" id="KW-0472">Membrane</keyword>
<keyword evidence="4 9" id="KW-0812">Transmembrane</keyword>
<evidence type="ECO:0000256" key="7">
    <source>
        <dbReference type="ARBA" id="ARBA00023136"/>
    </source>
</evidence>
<evidence type="ECO:0000313" key="10">
    <source>
        <dbReference type="EMBL" id="CAH1774908.1"/>
    </source>
</evidence>
<evidence type="ECO:0000256" key="4">
    <source>
        <dbReference type="ARBA" id="ARBA00022692"/>
    </source>
</evidence>
<keyword evidence="9" id="KW-0735">Signal-anchor</keyword>
<evidence type="ECO:0000313" key="11">
    <source>
        <dbReference type="Proteomes" id="UP000749559"/>
    </source>
</evidence>
<keyword evidence="5 9" id="KW-1133">Transmembrane helix</keyword>
<accession>A0A8S4N2E7</accession>
<gene>
    <name evidence="10" type="ORF">OFUS_LOCUS2278</name>
</gene>
<dbReference type="GO" id="GO:0016051">
    <property type="term" value="P:carbohydrate biosynthetic process"/>
    <property type="evidence" value="ECO:0007669"/>
    <property type="project" value="InterPro"/>
</dbReference>
<evidence type="ECO:0000256" key="1">
    <source>
        <dbReference type="ARBA" id="ARBA00004323"/>
    </source>
</evidence>
<evidence type="ECO:0000256" key="6">
    <source>
        <dbReference type="ARBA" id="ARBA00023034"/>
    </source>
</evidence>
<protein>
    <recommendedName>
        <fullName evidence="9">Carbohydrate sulfotransferase</fullName>
        <ecNumber evidence="9">2.8.2.-</ecNumber>
    </recommendedName>
</protein>
<dbReference type="GO" id="GO:0008146">
    <property type="term" value="F:sulfotransferase activity"/>
    <property type="evidence" value="ECO:0007669"/>
    <property type="project" value="InterPro"/>
</dbReference>
<dbReference type="Gene3D" id="3.40.50.300">
    <property type="entry name" value="P-loop containing nucleotide triphosphate hydrolases"/>
    <property type="match status" value="1"/>
</dbReference>
<dbReference type="EMBL" id="CAIIXF020000001">
    <property type="protein sequence ID" value="CAH1774908.1"/>
    <property type="molecule type" value="Genomic_DNA"/>
</dbReference>
<comment type="caution">
    <text evidence="10">The sequence shown here is derived from an EMBL/GenBank/DDBJ whole genome shotgun (WGS) entry which is preliminary data.</text>
</comment>
<name>A0A8S4N2E7_OWEFU</name>
<sequence length="425" mass="50522">MMRFLCRFSFSNCIWMILIGACMIMLIYLRMDIDIRTDIDERNGIGVKKGIDIRFRKDKEEMMALEVPKLQEYQHQIQTHINEIRKEHIEKVCKENPYLQHLKVDMKRNIAGLEIPFIWCRIPKTGTTTFYRILKTINMESEAKMINPYAIKGLDARVDQEKYFQELNTSLYKEIQNYTKILITRDPISRLISAYFDKFFSIKPQFWCLNRVKGFQMNRTQESPRYCPACNITFTDFLGFIANDTEDFDNIHWTPMYKLCNPCGLIQYDIISYLETYKQDVLYFLHEINAHIESPFKYMSDEETDLDIIAREVDILTLNANEAFETCGYTMKYLIARVFKGLVSKGVISQDALLPYLGEPDVYYTSENIKHLLTNVYLSYKGYKVTHKQLRKNMLKDIPDKILDRIFDIYKYDFEMFQFDTSIKK</sequence>
<dbReference type="GO" id="GO:0000139">
    <property type="term" value="C:Golgi membrane"/>
    <property type="evidence" value="ECO:0007669"/>
    <property type="project" value="UniProtKB-SubCell"/>
</dbReference>
<dbReference type="SUPFAM" id="SSF52540">
    <property type="entry name" value="P-loop containing nucleoside triphosphate hydrolases"/>
    <property type="match status" value="1"/>
</dbReference>
<dbReference type="Pfam" id="PF03567">
    <property type="entry name" value="Sulfotransfer_2"/>
    <property type="match status" value="1"/>
</dbReference>
<dbReference type="PANTHER" id="PTHR12137">
    <property type="entry name" value="CARBOHYDRATE SULFOTRANSFERASE"/>
    <property type="match status" value="1"/>
</dbReference>
<dbReference type="PROSITE" id="PS51257">
    <property type="entry name" value="PROKAR_LIPOPROTEIN"/>
    <property type="match status" value="1"/>
</dbReference>
<evidence type="ECO:0000256" key="3">
    <source>
        <dbReference type="ARBA" id="ARBA00022679"/>
    </source>
</evidence>
<keyword evidence="6 9" id="KW-0333">Golgi apparatus</keyword>
<evidence type="ECO:0000256" key="8">
    <source>
        <dbReference type="ARBA" id="ARBA00023180"/>
    </source>
</evidence>
<dbReference type="OrthoDB" id="2019940at2759"/>
<feature type="transmembrane region" description="Helical" evidence="9">
    <location>
        <begin position="12"/>
        <end position="31"/>
    </location>
</feature>
<evidence type="ECO:0000256" key="2">
    <source>
        <dbReference type="ARBA" id="ARBA00006339"/>
    </source>
</evidence>